<dbReference type="Proteomes" id="UP001219568">
    <property type="component" value="Unassembled WGS sequence"/>
</dbReference>
<comment type="caution">
    <text evidence="2">The sequence shown here is derived from an EMBL/GenBank/DDBJ whole genome shotgun (WGS) entry which is preliminary data.</text>
</comment>
<protein>
    <submittedName>
        <fullName evidence="2">Uncharacterized protein</fullName>
    </submittedName>
</protein>
<dbReference type="EMBL" id="JAQJZL010000005">
    <property type="protein sequence ID" value="KAJ6041613.1"/>
    <property type="molecule type" value="Genomic_DNA"/>
</dbReference>
<dbReference type="AlphaFoldDB" id="A0AAD6IDI1"/>
<keyword evidence="1" id="KW-0472">Membrane</keyword>
<reference evidence="2" key="1">
    <citation type="journal article" date="2023" name="IMA Fungus">
        <title>Comparative genomic study of the Penicillium genus elucidates a diverse pangenome and 15 lateral gene transfer events.</title>
        <authorList>
            <person name="Petersen C."/>
            <person name="Sorensen T."/>
            <person name="Nielsen M.R."/>
            <person name="Sondergaard T.E."/>
            <person name="Sorensen J.L."/>
            <person name="Fitzpatrick D.A."/>
            <person name="Frisvad J.C."/>
            <person name="Nielsen K.L."/>
        </authorList>
    </citation>
    <scope>NUCLEOTIDE SEQUENCE</scope>
    <source>
        <strain evidence="2">IBT 15450</strain>
    </source>
</reference>
<organism evidence="2 3">
    <name type="scientific">Penicillium canescens</name>
    <dbReference type="NCBI Taxonomy" id="5083"/>
    <lineage>
        <taxon>Eukaryota</taxon>
        <taxon>Fungi</taxon>
        <taxon>Dikarya</taxon>
        <taxon>Ascomycota</taxon>
        <taxon>Pezizomycotina</taxon>
        <taxon>Eurotiomycetes</taxon>
        <taxon>Eurotiomycetidae</taxon>
        <taxon>Eurotiales</taxon>
        <taxon>Aspergillaceae</taxon>
        <taxon>Penicillium</taxon>
    </lineage>
</organism>
<accession>A0AAD6IDI1</accession>
<feature type="transmembrane region" description="Helical" evidence="1">
    <location>
        <begin position="12"/>
        <end position="32"/>
    </location>
</feature>
<evidence type="ECO:0000256" key="1">
    <source>
        <dbReference type="SAM" id="Phobius"/>
    </source>
</evidence>
<feature type="transmembrane region" description="Helical" evidence="1">
    <location>
        <begin position="38"/>
        <end position="57"/>
    </location>
</feature>
<keyword evidence="3" id="KW-1185">Reference proteome</keyword>
<name>A0AAD6IDI1_PENCN</name>
<sequence>MYWSLRAGPHKGLMTIPQQQFLAIAALLKLFILRHQPFLGVLQVATFLFHAYLPAGLSV</sequence>
<gene>
    <name evidence="2" type="ORF">N7460_007003</name>
</gene>
<proteinExistence type="predicted"/>
<evidence type="ECO:0000313" key="2">
    <source>
        <dbReference type="EMBL" id="KAJ6041613.1"/>
    </source>
</evidence>
<keyword evidence="1" id="KW-0812">Transmembrane</keyword>
<evidence type="ECO:0000313" key="3">
    <source>
        <dbReference type="Proteomes" id="UP001219568"/>
    </source>
</evidence>
<reference evidence="2" key="2">
    <citation type="submission" date="2023-01" db="EMBL/GenBank/DDBJ databases">
        <authorList>
            <person name="Petersen C."/>
        </authorList>
    </citation>
    <scope>NUCLEOTIDE SEQUENCE</scope>
    <source>
        <strain evidence="2">IBT 15450</strain>
    </source>
</reference>
<keyword evidence="1" id="KW-1133">Transmembrane helix</keyword>